<evidence type="ECO:0000313" key="9">
    <source>
        <dbReference type="Proteomes" id="UP000609121"/>
    </source>
</evidence>
<proteinExistence type="inferred from homology"/>
<dbReference type="GO" id="GO:0030694">
    <property type="term" value="C:bacterial-type flagellum basal body, rod"/>
    <property type="evidence" value="ECO:0007669"/>
    <property type="project" value="UniProtKB-UniRule"/>
</dbReference>
<protein>
    <recommendedName>
        <fullName evidence="4">Flagellar basal-body rod protein FlgF</fullName>
    </recommendedName>
</protein>
<dbReference type="PROSITE" id="PS00588">
    <property type="entry name" value="FLAGELLA_BB_ROD"/>
    <property type="match status" value="1"/>
</dbReference>
<comment type="caution">
    <text evidence="8">The sequence shown here is derived from an EMBL/GenBank/DDBJ whole genome shotgun (WGS) entry which is preliminary data.</text>
</comment>
<gene>
    <name evidence="8" type="ORF">ICN82_18615</name>
</gene>
<comment type="subunit">
    <text evidence="4">The basal body constitutes a major portion of the flagellar organelle and consists of five rings (E,L,P,S, and M) mounted on a central rod. The rod consists of about 26 subunits of FlgG in the distal portion, and FlgB, FlgC and FlgF are thought to build up the proximal portion of the rod with about 6 subunits each.</text>
</comment>
<evidence type="ECO:0000256" key="2">
    <source>
        <dbReference type="ARBA" id="ARBA00009677"/>
    </source>
</evidence>
<dbReference type="NCBIfam" id="TIGR02490">
    <property type="entry name" value="flgF"/>
    <property type="match status" value="1"/>
</dbReference>
<dbReference type="InterPro" id="IPR020013">
    <property type="entry name" value="Flagellar_FlgE/F/G"/>
</dbReference>
<dbReference type="NCBIfam" id="NF009332">
    <property type="entry name" value="PRK12690.1"/>
    <property type="match status" value="1"/>
</dbReference>
<dbReference type="NCBIfam" id="TIGR03506">
    <property type="entry name" value="FlgEFG_subfam"/>
    <property type="match status" value="1"/>
</dbReference>
<comment type="similarity">
    <text evidence="2 4">Belongs to the flagella basal body rod proteins family.</text>
</comment>
<evidence type="ECO:0000256" key="1">
    <source>
        <dbReference type="ARBA" id="ARBA00004117"/>
    </source>
</evidence>
<dbReference type="InterPro" id="IPR037925">
    <property type="entry name" value="FlgE/F/G-like"/>
</dbReference>
<comment type="subcellular location">
    <subcellularLocation>
        <location evidence="1 4">Bacterial flagellum basal body</location>
    </subcellularLocation>
</comment>
<name>A0A8J6Z1Z8_9RHOB</name>
<keyword evidence="3 4" id="KW-0975">Bacterial flagellum</keyword>
<dbReference type="Pfam" id="PF22692">
    <property type="entry name" value="LlgE_F_G_D1"/>
    <property type="match status" value="1"/>
</dbReference>
<organism evidence="8 9">
    <name type="scientific">Mangrovicoccus algicola</name>
    <dbReference type="NCBI Taxonomy" id="2771008"/>
    <lineage>
        <taxon>Bacteria</taxon>
        <taxon>Pseudomonadati</taxon>
        <taxon>Pseudomonadota</taxon>
        <taxon>Alphaproteobacteria</taxon>
        <taxon>Rhodobacterales</taxon>
        <taxon>Paracoccaceae</taxon>
        <taxon>Mangrovicoccus</taxon>
    </lineage>
</organism>
<feature type="domain" description="Flagellar basal body rod protein N-terminal" evidence="5">
    <location>
        <begin position="5"/>
        <end position="35"/>
    </location>
</feature>
<dbReference type="SUPFAM" id="SSF117143">
    <property type="entry name" value="Flagellar hook protein flgE"/>
    <property type="match status" value="1"/>
</dbReference>
<dbReference type="AlphaFoldDB" id="A0A8J6Z1Z8"/>
<dbReference type="InterPro" id="IPR019776">
    <property type="entry name" value="Flagellar_basal_body_rod_CS"/>
</dbReference>
<feature type="domain" description="Flagellar hook protein FlgE/F/G-like D1" evidence="7">
    <location>
        <begin position="82"/>
        <end position="148"/>
    </location>
</feature>
<dbReference type="Pfam" id="PF06429">
    <property type="entry name" value="Flg_bbr_C"/>
    <property type="match status" value="1"/>
</dbReference>
<dbReference type="PANTHER" id="PTHR30435">
    <property type="entry name" value="FLAGELLAR PROTEIN"/>
    <property type="match status" value="1"/>
</dbReference>
<evidence type="ECO:0000259" key="5">
    <source>
        <dbReference type="Pfam" id="PF00460"/>
    </source>
</evidence>
<dbReference type="Pfam" id="PF00460">
    <property type="entry name" value="Flg_bb_rod"/>
    <property type="match status" value="1"/>
</dbReference>
<evidence type="ECO:0000259" key="6">
    <source>
        <dbReference type="Pfam" id="PF06429"/>
    </source>
</evidence>
<accession>A0A8J6Z1Z8</accession>
<dbReference type="InterPro" id="IPR012836">
    <property type="entry name" value="FlgF"/>
</dbReference>
<evidence type="ECO:0000256" key="4">
    <source>
        <dbReference type="RuleBase" id="RU362116"/>
    </source>
</evidence>
<evidence type="ECO:0000259" key="7">
    <source>
        <dbReference type="Pfam" id="PF22692"/>
    </source>
</evidence>
<evidence type="ECO:0000256" key="3">
    <source>
        <dbReference type="ARBA" id="ARBA00023143"/>
    </source>
</evidence>
<dbReference type="InterPro" id="IPR053967">
    <property type="entry name" value="LlgE_F_G-like_D1"/>
</dbReference>
<dbReference type="EMBL" id="JACVXA010000078">
    <property type="protein sequence ID" value="MBE3640223.1"/>
    <property type="molecule type" value="Genomic_DNA"/>
</dbReference>
<dbReference type="Proteomes" id="UP000609121">
    <property type="component" value="Unassembled WGS sequence"/>
</dbReference>
<evidence type="ECO:0000313" key="8">
    <source>
        <dbReference type="EMBL" id="MBE3640223.1"/>
    </source>
</evidence>
<keyword evidence="8" id="KW-0282">Flagellum</keyword>
<dbReference type="InterPro" id="IPR010930">
    <property type="entry name" value="Flg_bb/hook_C_dom"/>
</dbReference>
<keyword evidence="9" id="KW-1185">Reference proteome</keyword>
<keyword evidence="8" id="KW-0969">Cilium</keyword>
<dbReference type="InterPro" id="IPR001444">
    <property type="entry name" value="Flag_bb_rod_N"/>
</dbReference>
<dbReference type="RefSeq" id="WP_193185977.1">
    <property type="nucleotide sequence ID" value="NZ_JACVXA010000078.1"/>
</dbReference>
<keyword evidence="8" id="KW-0966">Cell projection</keyword>
<dbReference type="GO" id="GO:0071978">
    <property type="term" value="P:bacterial-type flagellum-dependent swarming motility"/>
    <property type="evidence" value="ECO:0007669"/>
    <property type="project" value="TreeGrafter"/>
</dbReference>
<reference evidence="8" key="1">
    <citation type="submission" date="2020-09" db="EMBL/GenBank/DDBJ databases">
        <title>A novel bacterium of genus Mangrovicoccus, isolated from South China Sea.</title>
        <authorList>
            <person name="Huang H."/>
            <person name="Mo K."/>
            <person name="Hu Y."/>
        </authorList>
    </citation>
    <scope>NUCLEOTIDE SEQUENCE</scope>
    <source>
        <strain evidence="8">HB182678</strain>
    </source>
</reference>
<feature type="domain" description="Flagellar basal-body/hook protein C-terminal" evidence="6">
    <location>
        <begin position="191"/>
        <end position="233"/>
    </location>
</feature>
<dbReference type="PANTHER" id="PTHR30435:SF19">
    <property type="entry name" value="FLAGELLAR BASAL-BODY ROD PROTEIN FLGG"/>
    <property type="match status" value="1"/>
</dbReference>
<sequence length="238" mass="25535">MDNAIYANLSRMEGLKAELQVIANNLANISTPGFKREGMIFSEFLVPLEEQDVSLSMAHGEVRRTDFSQGPIRQTGNPFDFAIDGPGFFLVEHEGGQALTRAGNFAQNANGELVTMGGKRVLDAGGAPVQIPPGAGAIRLSADGTLSADGQFLSAILPVVPAQGEEPERVAEMLFTVESAPVPAENSRVLQGFKEDSNVEAVLEIARMIEVHRAYEQGASLNKSEDERIRNVLRTLGA</sequence>